<protein>
    <recommendedName>
        <fullName evidence="7">Transferrin-like domain-containing protein</fullName>
    </recommendedName>
</protein>
<evidence type="ECO:0000256" key="5">
    <source>
        <dbReference type="PIRNR" id="PIRNR002549"/>
    </source>
</evidence>
<keyword evidence="5" id="KW-0410">Iron transport</keyword>
<comment type="subcellular location">
    <subcellularLocation>
        <location evidence="1">Secreted</location>
    </subcellularLocation>
</comment>
<accession>A0ABN9L9U4</accession>
<name>A0ABN9L9U4_9NEOB</name>
<evidence type="ECO:0000256" key="4">
    <source>
        <dbReference type="ARBA" id="ARBA00023157"/>
    </source>
</evidence>
<dbReference type="PANTHER" id="PTHR11485:SF31">
    <property type="entry name" value="SEROTRANSFERRIN"/>
    <property type="match status" value="1"/>
</dbReference>
<feature type="domain" description="Transferrin-like" evidence="7">
    <location>
        <begin position="350"/>
        <end position="673"/>
    </location>
</feature>
<keyword evidence="5" id="KW-0813">Transport</keyword>
<dbReference type="SUPFAM" id="SSF53850">
    <property type="entry name" value="Periplasmic binding protein-like II"/>
    <property type="match status" value="2"/>
</dbReference>
<dbReference type="Proteomes" id="UP001176940">
    <property type="component" value="Unassembled WGS sequence"/>
</dbReference>
<dbReference type="PANTHER" id="PTHR11485">
    <property type="entry name" value="TRANSFERRIN"/>
    <property type="match status" value="1"/>
</dbReference>
<comment type="similarity">
    <text evidence="5">Belongs to the transferrin family.</text>
</comment>
<keyword evidence="3" id="KW-0677">Repeat</keyword>
<feature type="signal peptide" evidence="6">
    <location>
        <begin position="1"/>
        <end position="19"/>
    </location>
</feature>
<dbReference type="InterPro" id="IPR016357">
    <property type="entry name" value="Transferrin"/>
</dbReference>
<keyword evidence="5" id="KW-0408">Iron</keyword>
<evidence type="ECO:0000259" key="7">
    <source>
        <dbReference type="PROSITE" id="PS51408"/>
    </source>
</evidence>
<feature type="domain" description="Transferrin-like" evidence="7">
    <location>
        <begin position="25"/>
        <end position="340"/>
    </location>
</feature>
<gene>
    <name evidence="8" type="ORF">RIMI_LOCUS6008975</name>
</gene>
<organism evidence="8 9">
    <name type="scientific">Ranitomeya imitator</name>
    <name type="common">mimic poison frog</name>
    <dbReference type="NCBI Taxonomy" id="111125"/>
    <lineage>
        <taxon>Eukaryota</taxon>
        <taxon>Metazoa</taxon>
        <taxon>Chordata</taxon>
        <taxon>Craniata</taxon>
        <taxon>Vertebrata</taxon>
        <taxon>Euteleostomi</taxon>
        <taxon>Amphibia</taxon>
        <taxon>Batrachia</taxon>
        <taxon>Anura</taxon>
        <taxon>Neobatrachia</taxon>
        <taxon>Hyloidea</taxon>
        <taxon>Dendrobatidae</taxon>
        <taxon>Dendrobatinae</taxon>
        <taxon>Ranitomeya</taxon>
    </lineage>
</organism>
<keyword evidence="2" id="KW-0964">Secreted</keyword>
<evidence type="ECO:0000256" key="1">
    <source>
        <dbReference type="ARBA" id="ARBA00004613"/>
    </source>
</evidence>
<dbReference type="Gene3D" id="3.40.190.10">
    <property type="entry name" value="Periplasmic binding protein-like II"/>
    <property type="match status" value="4"/>
</dbReference>
<dbReference type="Pfam" id="PF00405">
    <property type="entry name" value="Transferrin"/>
    <property type="match status" value="2"/>
</dbReference>
<feature type="chain" id="PRO_5045942378" description="Transferrin-like domain-containing protein" evidence="6">
    <location>
        <begin position="20"/>
        <end position="690"/>
    </location>
</feature>
<dbReference type="EMBL" id="CAUEEQ010010604">
    <property type="protein sequence ID" value="CAJ0934611.1"/>
    <property type="molecule type" value="Genomic_DNA"/>
</dbReference>
<keyword evidence="5" id="KW-0406">Ion transport</keyword>
<evidence type="ECO:0000313" key="9">
    <source>
        <dbReference type="Proteomes" id="UP001176940"/>
    </source>
</evidence>
<evidence type="ECO:0000256" key="2">
    <source>
        <dbReference type="ARBA" id="ARBA00022525"/>
    </source>
</evidence>
<dbReference type="PROSITE" id="PS51408">
    <property type="entry name" value="TRANSFERRIN_LIKE_4"/>
    <property type="match status" value="2"/>
</dbReference>
<proteinExistence type="inferred from homology"/>
<dbReference type="PIRSF" id="PIRSF002549">
    <property type="entry name" value="Transferrin"/>
    <property type="match status" value="1"/>
</dbReference>
<dbReference type="SMART" id="SM00094">
    <property type="entry name" value="TR_FER"/>
    <property type="match status" value="2"/>
</dbReference>
<reference evidence="8" key="1">
    <citation type="submission" date="2023-07" db="EMBL/GenBank/DDBJ databases">
        <authorList>
            <person name="Stuckert A."/>
        </authorList>
    </citation>
    <scope>NUCLEOTIDE SEQUENCE</scope>
</reference>
<keyword evidence="5" id="KW-0479">Metal-binding</keyword>
<keyword evidence="9" id="KW-1185">Reference proteome</keyword>
<keyword evidence="6" id="KW-0732">Signal</keyword>
<sequence>MASTFLLTLCLGILAVCLAAPTNNIRWCVKSEQELKKCKELGRTCATDEISLSCVHKAHTDECFKAIADGLADAITLDSGDIYRASLHPYNLKPIAAENYGTEKDVDTCYYAVALVKKSSTFMFNQLKGKKSCHTGVGRTAGWVVPFGILRAEKQLEWGGPEEQSMEKGFSSFFSASCAPGAKEEKLCRQCIGQGKDKKCKLSENEPYYGYAGASRCLKDDKGDVAFVKHIIPEEYHKDYELLCIDNTRKAISEYASCYWGRVPAHAVVAIEDEDKIELITNFLAQAQSKQNCKLFSSSYGKDLLFNQDSAKSLRVLPSQVDAPLYLGARLTNAFKALEKELEEPPQDKIRWCTQSKEEKSKCDTWTIASEGAIECVEASSAEECITKILKGDADAASLDGGYLYTAGECGLVPAMGEIYDATECRKKGPTTPGSYYAVAVIKASDTGVSWNNLEGKTSCHTAVGRSAGWNIPVGLIHKKTGICDMSTYFKESCAPGLTLILTSANCALKSLDGTKCSPNNKELYYGYHGALRCIVEKGNVAFVKHTTLSEVLSDNPAWLNNMKEDDFRLLCTDGTVKPLSEYKVCNLAEVPAHAVATMPSRKEVVVRILKEQMRQFGKNKDKSAQLFYMFDSEGRKDQLFKDSTECLREITMEKMNDFLGQQYTDSVSSLNECSKSELLKACTFHTCKF</sequence>
<dbReference type="InterPro" id="IPR001156">
    <property type="entry name" value="Transferrin-like_dom"/>
</dbReference>
<comment type="caution">
    <text evidence="8">The sequence shown here is derived from an EMBL/GenBank/DDBJ whole genome shotgun (WGS) entry which is preliminary data.</text>
</comment>
<dbReference type="PRINTS" id="PR00422">
    <property type="entry name" value="TRANSFERRIN"/>
</dbReference>
<evidence type="ECO:0000313" key="8">
    <source>
        <dbReference type="EMBL" id="CAJ0934611.1"/>
    </source>
</evidence>
<keyword evidence="4" id="KW-1015">Disulfide bond</keyword>
<evidence type="ECO:0000256" key="3">
    <source>
        <dbReference type="ARBA" id="ARBA00022737"/>
    </source>
</evidence>
<evidence type="ECO:0000256" key="6">
    <source>
        <dbReference type="SAM" id="SignalP"/>
    </source>
</evidence>